<name>A0A4C1X034_EUMVA</name>
<proteinExistence type="predicted"/>
<dbReference type="EMBL" id="BGZK01000707">
    <property type="protein sequence ID" value="GBP57031.1"/>
    <property type="molecule type" value="Genomic_DNA"/>
</dbReference>
<dbReference type="OrthoDB" id="7466243at2759"/>
<reference evidence="1 2" key="1">
    <citation type="journal article" date="2019" name="Commun. Biol.">
        <title>The bagworm genome reveals a unique fibroin gene that provides high tensile strength.</title>
        <authorList>
            <person name="Kono N."/>
            <person name="Nakamura H."/>
            <person name="Ohtoshi R."/>
            <person name="Tomita M."/>
            <person name="Numata K."/>
            <person name="Arakawa K."/>
        </authorList>
    </citation>
    <scope>NUCLEOTIDE SEQUENCE [LARGE SCALE GENOMIC DNA]</scope>
</reference>
<gene>
    <name evidence="1" type="ORF">EVAR_45786_1</name>
</gene>
<accession>A0A4C1X034</accession>
<organism evidence="1 2">
    <name type="scientific">Eumeta variegata</name>
    <name type="common">Bagworm moth</name>
    <name type="synonym">Eumeta japonica</name>
    <dbReference type="NCBI Taxonomy" id="151549"/>
    <lineage>
        <taxon>Eukaryota</taxon>
        <taxon>Metazoa</taxon>
        <taxon>Ecdysozoa</taxon>
        <taxon>Arthropoda</taxon>
        <taxon>Hexapoda</taxon>
        <taxon>Insecta</taxon>
        <taxon>Pterygota</taxon>
        <taxon>Neoptera</taxon>
        <taxon>Endopterygota</taxon>
        <taxon>Lepidoptera</taxon>
        <taxon>Glossata</taxon>
        <taxon>Ditrysia</taxon>
        <taxon>Tineoidea</taxon>
        <taxon>Psychidae</taxon>
        <taxon>Oiketicinae</taxon>
        <taxon>Eumeta</taxon>
    </lineage>
</organism>
<protein>
    <submittedName>
        <fullName evidence="1">Uncharacterized protein</fullName>
    </submittedName>
</protein>
<evidence type="ECO:0000313" key="2">
    <source>
        <dbReference type="Proteomes" id="UP000299102"/>
    </source>
</evidence>
<keyword evidence="2" id="KW-1185">Reference proteome</keyword>
<comment type="caution">
    <text evidence="1">The sequence shown here is derived from an EMBL/GenBank/DDBJ whole genome shotgun (WGS) entry which is preliminary data.</text>
</comment>
<dbReference type="Proteomes" id="UP000299102">
    <property type="component" value="Unassembled WGS sequence"/>
</dbReference>
<evidence type="ECO:0000313" key="1">
    <source>
        <dbReference type="EMBL" id="GBP57031.1"/>
    </source>
</evidence>
<sequence>MPMFCAGAGRQAAVSHWPHDRPAELGHSRRKVDRQRELSGISESLKFNHIAIGDHPTIFYQGSRESDVKPSSPDRGGLRAADCRFNYARVKDSSVDLTAAAQGRGRYLFVSRQSPRPRLKVLAYGMNSIDLTELQNVTSHIQRQLNYFRANGQRRVQYLSLARCDLNRVPQVFDMRDNHGRPLSQTVSYMSLYGNRFEDVSMPGRHYEVDMNATRASELMFFAFPSLNTQMSENPGWTTPPPSPHSRFHQNALPTFTHFTIIYLIPNQKVYEAQVILGLRTSLPWATVIIYFLVARMLVCFSRLL</sequence>
<dbReference type="AlphaFoldDB" id="A0A4C1X034"/>